<feature type="domain" description="Rod shape-determining protein MreC beta-barrel core" evidence="6">
    <location>
        <begin position="126"/>
        <end position="269"/>
    </location>
</feature>
<evidence type="ECO:0000256" key="1">
    <source>
        <dbReference type="ARBA" id="ARBA00009369"/>
    </source>
</evidence>
<comment type="similarity">
    <text evidence="1 5">Belongs to the MreC family.</text>
</comment>
<dbReference type="GO" id="GO:0008360">
    <property type="term" value="P:regulation of cell shape"/>
    <property type="evidence" value="ECO:0007669"/>
    <property type="project" value="UniProtKB-KW"/>
</dbReference>
<dbReference type="PANTHER" id="PTHR34138">
    <property type="entry name" value="CELL SHAPE-DETERMINING PROTEIN MREC"/>
    <property type="match status" value="1"/>
</dbReference>
<dbReference type="KEGG" id="iod:EJO50_11645"/>
<evidence type="ECO:0000256" key="4">
    <source>
        <dbReference type="ARBA" id="ARBA00032089"/>
    </source>
</evidence>
<evidence type="ECO:0000256" key="2">
    <source>
        <dbReference type="ARBA" id="ARBA00013855"/>
    </source>
</evidence>
<evidence type="ECO:0000256" key="5">
    <source>
        <dbReference type="PIRNR" id="PIRNR038471"/>
    </source>
</evidence>
<dbReference type="NCBIfam" id="TIGR00219">
    <property type="entry name" value="mreC"/>
    <property type="match status" value="1"/>
</dbReference>
<sequence length="294" mass="32634">MQASQPAFFKQGPKPLTRFFLFSILSICLIVGDANYRVLGPVRQQLSILLYPLQWLVTAPFKVLRDTSSFLSRQAELLGENRKLHDAQLVASVNAMKLKALETENTRLRQLSSVQASQPSQLTEILYNGRDPFTARLIVDRGEMAKISQGQIVVDASGVVGQVVRVQPMTSEVRLISDRNHMVPVQIERNQLRTVIYGMGRGLPLEIRNMSSNSEIKEGDILITSGIDGLYPAGLPVAKVQKIERNNAFARIYCTPLAGIDQHRFLLILDHNQALAPYPASASEAASTKKKKGR</sequence>
<dbReference type="Gene3D" id="2.40.10.350">
    <property type="entry name" value="Rod shape-determining protein MreC, domain 2"/>
    <property type="match status" value="1"/>
</dbReference>
<keyword evidence="8" id="KW-1185">Reference proteome</keyword>
<keyword evidence="3 5" id="KW-0133">Cell shape</keyword>
<dbReference type="RefSeq" id="WP_125974333.1">
    <property type="nucleotide sequence ID" value="NZ_CP034433.1"/>
</dbReference>
<dbReference type="PANTHER" id="PTHR34138:SF1">
    <property type="entry name" value="CELL SHAPE-DETERMINING PROTEIN MREC"/>
    <property type="match status" value="1"/>
</dbReference>
<evidence type="ECO:0000313" key="8">
    <source>
        <dbReference type="Proteomes" id="UP000282438"/>
    </source>
</evidence>
<dbReference type="InterPro" id="IPR042177">
    <property type="entry name" value="Cell/Rod_1"/>
</dbReference>
<evidence type="ECO:0000259" key="6">
    <source>
        <dbReference type="Pfam" id="PF04085"/>
    </source>
</evidence>
<organism evidence="7 8">
    <name type="scientific">Iodobacter ciconiae</name>
    <dbReference type="NCBI Taxonomy" id="2496266"/>
    <lineage>
        <taxon>Bacteria</taxon>
        <taxon>Pseudomonadati</taxon>
        <taxon>Pseudomonadota</taxon>
        <taxon>Betaproteobacteria</taxon>
        <taxon>Neisseriales</taxon>
        <taxon>Chitinibacteraceae</taxon>
        <taxon>Iodobacter</taxon>
    </lineage>
</organism>
<accession>A0A3S8ZUG8</accession>
<evidence type="ECO:0000256" key="3">
    <source>
        <dbReference type="ARBA" id="ARBA00022960"/>
    </source>
</evidence>
<dbReference type="OrthoDB" id="9808025at2"/>
<protein>
    <recommendedName>
        <fullName evidence="2 5">Cell shape-determining protein MreC</fullName>
    </recommendedName>
    <alternativeName>
        <fullName evidence="4 5">Cell shape protein MreC</fullName>
    </alternativeName>
</protein>
<dbReference type="Pfam" id="PF04085">
    <property type="entry name" value="MreC"/>
    <property type="match status" value="1"/>
</dbReference>
<dbReference type="InterPro" id="IPR042175">
    <property type="entry name" value="Cell/Rod_MreC_2"/>
</dbReference>
<dbReference type="EMBL" id="CP034433">
    <property type="protein sequence ID" value="AZN37074.1"/>
    <property type="molecule type" value="Genomic_DNA"/>
</dbReference>
<dbReference type="GO" id="GO:0005886">
    <property type="term" value="C:plasma membrane"/>
    <property type="evidence" value="ECO:0007669"/>
    <property type="project" value="TreeGrafter"/>
</dbReference>
<comment type="function">
    <text evidence="5">Involved in formation and maintenance of cell shape.</text>
</comment>
<evidence type="ECO:0000313" key="7">
    <source>
        <dbReference type="EMBL" id="AZN37074.1"/>
    </source>
</evidence>
<dbReference type="Gene3D" id="2.40.10.340">
    <property type="entry name" value="Rod shape-determining protein MreC, domain 1"/>
    <property type="match status" value="1"/>
</dbReference>
<dbReference type="InterPro" id="IPR055342">
    <property type="entry name" value="MreC_beta-barrel_core"/>
</dbReference>
<reference evidence="7 8" key="1">
    <citation type="submission" date="2018-12" db="EMBL/GenBank/DDBJ databases">
        <title>Complete genome sequence of Iodobacter sp. H11R3.</title>
        <authorList>
            <person name="Bae J.-W."/>
        </authorList>
    </citation>
    <scope>NUCLEOTIDE SEQUENCE [LARGE SCALE GENOMIC DNA]</scope>
    <source>
        <strain evidence="7 8">H11R3</strain>
    </source>
</reference>
<dbReference type="InterPro" id="IPR007221">
    <property type="entry name" value="MreC"/>
</dbReference>
<proteinExistence type="inferred from homology"/>
<dbReference type="AlphaFoldDB" id="A0A3S8ZUG8"/>
<dbReference type="Proteomes" id="UP000282438">
    <property type="component" value="Chromosome"/>
</dbReference>
<dbReference type="PIRSF" id="PIRSF038471">
    <property type="entry name" value="MreC"/>
    <property type="match status" value="1"/>
</dbReference>
<name>A0A3S8ZUG8_9NEIS</name>
<gene>
    <name evidence="7" type="primary">mreC</name>
    <name evidence="7" type="ORF">EJO50_11645</name>
</gene>